<dbReference type="PANTHER" id="PTHR30065:SF1">
    <property type="entry name" value="SURFACE PRESENTATION OF ANTIGENS PROTEIN SPAR"/>
    <property type="match status" value="1"/>
</dbReference>
<dbReference type="PRINTS" id="PR00953">
    <property type="entry name" value="TYPE3IMRPROT"/>
</dbReference>
<dbReference type="RefSeq" id="WP_049642279.1">
    <property type="nucleotide sequence ID" value="NZ_LFTY01000002.1"/>
</dbReference>
<dbReference type="OrthoDB" id="9807748at2"/>
<dbReference type="Pfam" id="PF01311">
    <property type="entry name" value="Bac_export_1"/>
    <property type="match status" value="1"/>
</dbReference>
<comment type="caution">
    <text evidence="8">The sequence shown here is derived from an EMBL/GenBank/DDBJ whole genome shotgun (WGS) entry which is preliminary data.</text>
</comment>
<evidence type="ECO:0000313" key="8">
    <source>
        <dbReference type="EMBL" id="KMW56383.1"/>
    </source>
</evidence>
<dbReference type="EMBL" id="LFTY01000002">
    <property type="protein sequence ID" value="KMW56383.1"/>
    <property type="molecule type" value="Genomic_DNA"/>
</dbReference>
<evidence type="ECO:0000256" key="4">
    <source>
        <dbReference type="ARBA" id="ARBA00022692"/>
    </source>
</evidence>
<dbReference type="GO" id="GO:0006605">
    <property type="term" value="P:protein targeting"/>
    <property type="evidence" value="ECO:0007669"/>
    <property type="project" value="UniProtKB-UniRule"/>
</dbReference>
<dbReference type="NCBIfam" id="TIGR01401">
    <property type="entry name" value="fliR_like_III"/>
    <property type="match status" value="1"/>
</dbReference>
<keyword evidence="4 7" id="KW-0812">Transmembrane</keyword>
<feature type="transmembrane region" description="Helical" evidence="7">
    <location>
        <begin position="232"/>
        <end position="254"/>
    </location>
</feature>
<evidence type="ECO:0000256" key="1">
    <source>
        <dbReference type="ARBA" id="ARBA00004651"/>
    </source>
</evidence>
<feature type="transmembrane region" description="Helical" evidence="7">
    <location>
        <begin position="192"/>
        <end position="220"/>
    </location>
</feature>
<feature type="transmembrane region" description="Helical" evidence="7">
    <location>
        <begin position="48"/>
        <end position="69"/>
    </location>
</feature>
<comment type="similarity">
    <text evidence="2 7">Belongs to the FliR/MopE/SpaR family.</text>
</comment>
<dbReference type="AlphaFoldDB" id="A0A0J9GSB7"/>
<keyword evidence="6 7" id="KW-0472">Membrane</keyword>
<evidence type="ECO:0000256" key="6">
    <source>
        <dbReference type="ARBA" id="ARBA00023136"/>
    </source>
</evidence>
<gene>
    <name evidence="8" type="ORF">AIOL_001335</name>
</gene>
<evidence type="ECO:0000256" key="5">
    <source>
        <dbReference type="ARBA" id="ARBA00022989"/>
    </source>
</evidence>
<evidence type="ECO:0000256" key="2">
    <source>
        <dbReference type="ARBA" id="ARBA00009772"/>
    </source>
</evidence>
<feature type="transmembrane region" description="Helical" evidence="7">
    <location>
        <begin position="12"/>
        <end position="36"/>
    </location>
</feature>
<organism evidence="8 9">
    <name type="scientific">Candidatus Rhodobacter oscarellae</name>
    <dbReference type="NCBI Taxonomy" id="1675527"/>
    <lineage>
        <taxon>Bacteria</taxon>
        <taxon>Pseudomonadati</taxon>
        <taxon>Pseudomonadota</taxon>
        <taxon>Alphaproteobacteria</taxon>
        <taxon>Rhodobacterales</taxon>
        <taxon>Rhodobacter group</taxon>
        <taxon>Rhodobacter</taxon>
    </lineage>
</organism>
<accession>A0A0J9GSB7</accession>
<evidence type="ECO:0000313" key="9">
    <source>
        <dbReference type="Proteomes" id="UP000037178"/>
    </source>
</evidence>
<comment type="subcellular location">
    <subcellularLocation>
        <location evidence="1 7">Cell membrane</location>
        <topology evidence="1 7">Multi-pass membrane protein</topology>
    </subcellularLocation>
</comment>
<dbReference type="InterPro" id="IPR006304">
    <property type="entry name" value="T3SS_SpaR/YscT"/>
</dbReference>
<name>A0A0J9GSB7_9RHOB</name>
<dbReference type="GO" id="GO:0005886">
    <property type="term" value="C:plasma membrane"/>
    <property type="evidence" value="ECO:0007669"/>
    <property type="project" value="UniProtKB-SubCell"/>
</dbReference>
<dbReference type="PATRIC" id="fig|1675527.3.peg.1420"/>
<feature type="transmembrane region" description="Helical" evidence="7">
    <location>
        <begin position="92"/>
        <end position="116"/>
    </location>
</feature>
<keyword evidence="5 7" id="KW-1133">Transmembrane helix</keyword>
<evidence type="ECO:0000256" key="7">
    <source>
        <dbReference type="RuleBase" id="RU362072"/>
    </source>
</evidence>
<feature type="transmembrane region" description="Helical" evidence="7">
    <location>
        <begin position="142"/>
        <end position="162"/>
    </location>
</feature>
<sequence length="274" mass="29366">MLTDLGIEDNLVPLLFTALSAFLLAGLRWLPVIMLLPAFTLVGLPNGLLRGGLMLGLSLFHIPILWPLVQDRPHPMSPIAETPILLIVGKELFIGLLIAFALSAPFWIASAMGNIIDTQSGEQMNGFVDPSSGEEGSPNGTFLMLTLLAVFVEVGFFSHVLLPAVLDSYGAWPVATFAPTGLGPLLDFFMRLFGGLIVSAAGLAMPFIIAMLLIDIGLAFATRFVPSINPFFLSMGSKVMIVSILLVLYFPILIDHFLGFADFRGSILHGLVGG</sequence>
<dbReference type="Proteomes" id="UP000037178">
    <property type="component" value="Unassembled WGS sequence"/>
</dbReference>
<keyword evidence="9" id="KW-1185">Reference proteome</keyword>
<dbReference type="STRING" id="1675527.AIOL_001335"/>
<evidence type="ECO:0000256" key="3">
    <source>
        <dbReference type="ARBA" id="ARBA00022475"/>
    </source>
</evidence>
<dbReference type="PANTHER" id="PTHR30065">
    <property type="entry name" value="FLAGELLAR BIOSYNTHETIC PROTEIN FLIR"/>
    <property type="match status" value="1"/>
</dbReference>
<keyword evidence="3 7" id="KW-1003">Cell membrane</keyword>
<protein>
    <submittedName>
        <fullName evidence="8">Type III secretion inner membrane protein</fullName>
    </submittedName>
</protein>
<reference evidence="8 9" key="1">
    <citation type="submission" date="2015-06" db="EMBL/GenBank/DDBJ databases">
        <title>Draft genome sequence of an Alphaproteobacteria species associated to the Mediterranean sponge Oscarella lobularis.</title>
        <authorList>
            <person name="Jourda C."/>
            <person name="Santini S."/>
            <person name="Claverie J.-M."/>
        </authorList>
    </citation>
    <scope>NUCLEOTIDE SEQUENCE [LARGE SCALE GENOMIC DNA]</scope>
    <source>
        <strain evidence="8">IGS</strain>
    </source>
</reference>
<dbReference type="InterPro" id="IPR002010">
    <property type="entry name" value="T3SS_IM_R"/>
</dbReference>
<proteinExistence type="inferred from homology"/>